<accession>A0AAV9BTU1</accession>
<reference evidence="4" key="1">
    <citation type="journal article" date="2023" name="Nat. Commun.">
        <title>Diploid and tetraploid genomes of Acorus and the evolution of monocots.</title>
        <authorList>
            <person name="Ma L."/>
            <person name="Liu K.W."/>
            <person name="Li Z."/>
            <person name="Hsiao Y.Y."/>
            <person name="Qi Y."/>
            <person name="Fu T."/>
            <person name="Tang G.D."/>
            <person name="Zhang D."/>
            <person name="Sun W.H."/>
            <person name="Liu D.K."/>
            <person name="Li Y."/>
            <person name="Chen G.Z."/>
            <person name="Liu X.D."/>
            <person name="Liao X.Y."/>
            <person name="Jiang Y.T."/>
            <person name="Yu X."/>
            <person name="Hao Y."/>
            <person name="Huang J."/>
            <person name="Zhao X.W."/>
            <person name="Ke S."/>
            <person name="Chen Y.Y."/>
            <person name="Wu W.L."/>
            <person name="Hsu J.L."/>
            <person name="Lin Y.F."/>
            <person name="Huang M.D."/>
            <person name="Li C.Y."/>
            <person name="Huang L."/>
            <person name="Wang Z.W."/>
            <person name="Zhao X."/>
            <person name="Zhong W.Y."/>
            <person name="Peng D.H."/>
            <person name="Ahmad S."/>
            <person name="Lan S."/>
            <person name="Zhang J.S."/>
            <person name="Tsai W.C."/>
            <person name="Van de Peer Y."/>
            <person name="Liu Z.J."/>
        </authorList>
    </citation>
    <scope>NUCLEOTIDE SEQUENCE</scope>
    <source>
        <strain evidence="4">SCP</strain>
    </source>
</reference>
<proteinExistence type="inferred from homology"/>
<dbReference type="AlphaFoldDB" id="A0AAV9BTU1"/>
<evidence type="ECO:0000256" key="3">
    <source>
        <dbReference type="PROSITE-ProRule" id="PRU00708"/>
    </source>
</evidence>
<dbReference type="Proteomes" id="UP001179952">
    <property type="component" value="Unassembled WGS sequence"/>
</dbReference>
<dbReference type="Gene3D" id="1.25.40.10">
    <property type="entry name" value="Tetratricopeptide repeat domain"/>
    <property type="match status" value="3"/>
</dbReference>
<keyword evidence="2" id="KW-0677">Repeat</keyword>
<dbReference type="GO" id="GO:0005739">
    <property type="term" value="C:mitochondrion"/>
    <property type="evidence" value="ECO:0007669"/>
    <property type="project" value="TreeGrafter"/>
</dbReference>
<sequence length="487" mass="55569">MATRVAAGRAKSLAKRHSQRALYKTLFRNGMAEEAVRTEVDRFLNSKKKVFRWEFGLTLSQLHHLGLYDLALKLSETLNQRGMTRRHQDLALYFDLVTKTRGIKEAEKCFIEIPDFAKTQPPYNALLKCYCEECMTEKAEGIMKKMKELRLASTPVPYNLLMTLYIKTDHPEKIPLMIQEMKTDDIMLDVHSYNLWMKGIAATGDVSGAERVFEEMKSDGQVMVDWTTYNHLALIYVEASLFDKAEVMLTELEKRINDGDLEAYQCLIRLYGRTGNSVKVHQLWQSLKPVIPKTQLNKSYLNMMRALADLNELPNLETCFKEWESLCESHDIHVVNVMMEAYAKAGLINKAIDIQNHALVRGAKLNSKTHEILMDSYWKGGEFASTIKCINDAVNARGEGTKWVPPMEIVVSLMGHFKRGDDVDGAEAFLNVLEESGMKLGAEVFEPLIQTYAYAGKTNRLMRRRLKMENVVVSDATDKLLDNVCVE</sequence>
<dbReference type="Pfam" id="PF13812">
    <property type="entry name" value="PPR_3"/>
    <property type="match status" value="1"/>
</dbReference>
<feature type="repeat" description="PPR" evidence="3">
    <location>
        <begin position="189"/>
        <end position="223"/>
    </location>
</feature>
<gene>
    <name evidence="4" type="ORF">QJS04_geneDACA002948</name>
</gene>
<dbReference type="PANTHER" id="PTHR45717">
    <property type="entry name" value="OS12G0527900 PROTEIN"/>
    <property type="match status" value="1"/>
</dbReference>
<dbReference type="InterPro" id="IPR002885">
    <property type="entry name" value="PPR_rpt"/>
</dbReference>
<feature type="repeat" description="PPR" evidence="3">
    <location>
        <begin position="119"/>
        <end position="153"/>
    </location>
</feature>
<dbReference type="PROSITE" id="PS51375">
    <property type="entry name" value="PPR"/>
    <property type="match status" value="2"/>
</dbReference>
<dbReference type="Pfam" id="PF01535">
    <property type="entry name" value="PPR"/>
    <property type="match status" value="2"/>
</dbReference>
<dbReference type="NCBIfam" id="TIGR00756">
    <property type="entry name" value="PPR"/>
    <property type="match status" value="2"/>
</dbReference>
<comment type="similarity">
    <text evidence="1">Belongs to the PPR family. P subfamily.</text>
</comment>
<evidence type="ECO:0000313" key="5">
    <source>
        <dbReference type="Proteomes" id="UP001179952"/>
    </source>
</evidence>
<dbReference type="InterPro" id="IPR011990">
    <property type="entry name" value="TPR-like_helical_dom_sf"/>
</dbReference>
<comment type="caution">
    <text evidence="4">The sequence shown here is derived from an EMBL/GenBank/DDBJ whole genome shotgun (WGS) entry which is preliminary data.</text>
</comment>
<dbReference type="SUPFAM" id="SSF48452">
    <property type="entry name" value="TPR-like"/>
    <property type="match status" value="1"/>
</dbReference>
<keyword evidence="5" id="KW-1185">Reference proteome</keyword>
<name>A0AAV9BTU1_ACOGR</name>
<organism evidence="4 5">
    <name type="scientific">Acorus gramineus</name>
    <name type="common">Dwarf sweet flag</name>
    <dbReference type="NCBI Taxonomy" id="55184"/>
    <lineage>
        <taxon>Eukaryota</taxon>
        <taxon>Viridiplantae</taxon>
        <taxon>Streptophyta</taxon>
        <taxon>Embryophyta</taxon>
        <taxon>Tracheophyta</taxon>
        <taxon>Spermatophyta</taxon>
        <taxon>Magnoliopsida</taxon>
        <taxon>Liliopsida</taxon>
        <taxon>Acoraceae</taxon>
        <taxon>Acorus</taxon>
    </lineage>
</organism>
<evidence type="ECO:0000313" key="4">
    <source>
        <dbReference type="EMBL" id="KAK1279473.1"/>
    </source>
</evidence>
<reference evidence="4" key="2">
    <citation type="submission" date="2023-06" db="EMBL/GenBank/DDBJ databases">
        <authorList>
            <person name="Ma L."/>
            <person name="Liu K.-W."/>
            <person name="Li Z."/>
            <person name="Hsiao Y.-Y."/>
            <person name="Qi Y."/>
            <person name="Fu T."/>
            <person name="Tang G."/>
            <person name="Zhang D."/>
            <person name="Sun W.-H."/>
            <person name="Liu D.-K."/>
            <person name="Li Y."/>
            <person name="Chen G.-Z."/>
            <person name="Liu X.-D."/>
            <person name="Liao X.-Y."/>
            <person name="Jiang Y.-T."/>
            <person name="Yu X."/>
            <person name="Hao Y."/>
            <person name="Huang J."/>
            <person name="Zhao X.-W."/>
            <person name="Ke S."/>
            <person name="Chen Y.-Y."/>
            <person name="Wu W.-L."/>
            <person name="Hsu J.-L."/>
            <person name="Lin Y.-F."/>
            <person name="Huang M.-D."/>
            <person name="Li C.-Y."/>
            <person name="Huang L."/>
            <person name="Wang Z.-W."/>
            <person name="Zhao X."/>
            <person name="Zhong W.-Y."/>
            <person name="Peng D.-H."/>
            <person name="Ahmad S."/>
            <person name="Lan S."/>
            <person name="Zhang J.-S."/>
            <person name="Tsai W.-C."/>
            <person name="Van De Peer Y."/>
            <person name="Liu Z.-J."/>
        </authorList>
    </citation>
    <scope>NUCLEOTIDE SEQUENCE</scope>
    <source>
        <strain evidence="4">SCP</strain>
        <tissue evidence="4">Leaves</tissue>
    </source>
</reference>
<dbReference type="GO" id="GO:0003729">
    <property type="term" value="F:mRNA binding"/>
    <property type="evidence" value="ECO:0007669"/>
    <property type="project" value="UniProtKB-ARBA"/>
</dbReference>
<evidence type="ECO:0000256" key="2">
    <source>
        <dbReference type="ARBA" id="ARBA00022737"/>
    </source>
</evidence>
<protein>
    <submittedName>
        <fullName evidence="4">Pentatricopeptide repeat-containing protein</fullName>
    </submittedName>
</protein>
<evidence type="ECO:0000256" key="1">
    <source>
        <dbReference type="ARBA" id="ARBA00007626"/>
    </source>
</evidence>
<dbReference type="PANTHER" id="PTHR45717:SF14">
    <property type="entry name" value="LARGE RIBOSOMAL SUBUNIT PROTEIN ML101 (RPPR4)"/>
    <property type="match status" value="1"/>
</dbReference>
<dbReference type="EMBL" id="JAUJYN010000001">
    <property type="protein sequence ID" value="KAK1279473.1"/>
    <property type="molecule type" value="Genomic_DNA"/>
</dbReference>